<gene>
    <name evidence="1" type="ORF">ARALYDRAFT_901426</name>
</gene>
<proteinExistence type="predicted"/>
<keyword evidence="2" id="KW-1185">Reference proteome</keyword>
<dbReference type="Proteomes" id="UP000008694">
    <property type="component" value="Unassembled WGS sequence"/>
</dbReference>
<dbReference type="HOGENOM" id="CLU_2007031_0_0_1"/>
<protein>
    <submittedName>
        <fullName evidence="1">Predicted protein</fullName>
    </submittedName>
</protein>
<sequence length="124" mass="13863">MSSPERGRKNKEQILASLCCQVRVLVVGDSGNLEVLVSCGLLYFITCFKESKPIIVEAFKNKGITGMGAARFCWGGEFGFLVSITSIRLDNYEREKGKLVISHFPHSFLSIVLIKVMRFQEQAT</sequence>
<evidence type="ECO:0000313" key="1">
    <source>
        <dbReference type="EMBL" id="EFH55237.1"/>
    </source>
</evidence>
<reference evidence="2" key="1">
    <citation type="journal article" date="2011" name="Nat. Genet.">
        <title>The Arabidopsis lyrata genome sequence and the basis of rapid genome size change.</title>
        <authorList>
            <person name="Hu T.T."/>
            <person name="Pattyn P."/>
            <person name="Bakker E.G."/>
            <person name="Cao J."/>
            <person name="Cheng J.-F."/>
            <person name="Clark R.M."/>
            <person name="Fahlgren N."/>
            <person name="Fawcett J.A."/>
            <person name="Grimwood J."/>
            <person name="Gundlach H."/>
            <person name="Haberer G."/>
            <person name="Hollister J.D."/>
            <person name="Ossowski S."/>
            <person name="Ottilar R.P."/>
            <person name="Salamov A.A."/>
            <person name="Schneeberger K."/>
            <person name="Spannagl M."/>
            <person name="Wang X."/>
            <person name="Yang L."/>
            <person name="Nasrallah M.E."/>
            <person name="Bergelson J."/>
            <person name="Carrington J.C."/>
            <person name="Gaut B.S."/>
            <person name="Schmutz J."/>
            <person name="Mayer K.F.X."/>
            <person name="Van de Peer Y."/>
            <person name="Grigoriev I.V."/>
            <person name="Nordborg M."/>
            <person name="Weigel D."/>
            <person name="Guo Y.-L."/>
        </authorList>
    </citation>
    <scope>NUCLEOTIDE SEQUENCE [LARGE SCALE GENOMIC DNA]</scope>
    <source>
        <strain evidence="2">cv. MN47</strain>
    </source>
</reference>
<dbReference type="Gramene" id="scaffold_400927.1">
    <property type="protein sequence ID" value="scaffold_400927.1"/>
    <property type="gene ID" value="scaffold_400927.1"/>
</dbReference>
<organism evidence="2">
    <name type="scientific">Arabidopsis lyrata subsp. lyrata</name>
    <name type="common">Lyre-leaved rock-cress</name>
    <dbReference type="NCBI Taxonomy" id="81972"/>
    <lineage>
        <taxon>Eukaryota</taxon>
        <taxon>Viridiplantae</taxon>
        <taxon>Streptophyta</taxon>
        <taxon>Embryophyta</taxon>
        <taxon>Tracheophyta</taxon>
        <taxon>Spermatophyta</taxon>
        <taxon>Magnoliopsida</taxon>
        <taxon>eudicotyledons</taxon>
        <taxon>Gunneridae</taxon>
        <taxon>Pentapetalae</taxon>
        <taxon>rosids</taxon>
        <taxon>malvids</taxon>
        <taxon>Brassicales</taxon>
        <taxon>Brassicaceae</taxon>
        <taxon>Camelineae</taxon>
        <taxon>Arabidopsis</taxon>
    </lineage>
</organism>
<evidence type="ECO:0000313" key="2">
    <source>
        <dbReference type="Proteomes" id="UP000008694"/>
    </source>
</evidence>
<name>D7LE71_ARALL</name>
<dbReference type="EMBL" id="GL348716">
    <property type="protein sequence ID" value="EFH55237.1"/>
    <property type="molecule type" value="Genomic_DNA"/>
</dbReference>
<dbReference type="AlphaFoldDB" id="D7LE71"/>
<accession>D7LE71</accession>